<dbReference type="PANTHER" id="PTHR43840:SF30">
    <property type="entry name" value="TRANSPORT PROTEIN, HYPOTHETICAL"/>
    <property type="match status" value="1"/>
</dbReference>
<dbReference type="GeneID" id="41718945"/>
<dbReference type="PANTHER" id="PTHR43840">
    <property type="entry name" value="MITOCHONDRIAL METAL TRANSPORTER 1-RELATED"/>
    <property type="match status" value="1"/>
</dbReference>
<evidence type="ECO:0000256" key="4">
    <source>
        <dbReference type="ARBA" id="ARBA00022989"/>
    </source>
</evidence>
<organism evidence="8 10">
    <name type="scientific">Sulfuracidifex tepidarius</name>
    <dbReference type="NCBI Taxonomy" id="1294262"/>
    <lineage>
        <taxon>Archaea</taxon>
        <taxon>Thermoproteota</taxon>
        <taxon>Thermoprotei</taxon>
        <taxon>Sulfolobales</taxon>
        <taxon>Sulfolobaceae</taxon>
        <taxon>Sulfuracidifex</taxon>
    </lineage>
</organism>
<evidence type="ECO:0000313" key="8">
    <source>
        <dbReference type="EMBL" id="BBG25326.1"/>
    </source>
</evidence>
<evidence type="ECO:0000256" key="2">
    <source>
        <dbReference type="ARBA" id="ARBA00022448"/>
    </source>
</evidence>
<evidence type="ECO:0000256" key="3">
    <source>
        <dbReference type="ARBA" id="ARBA00022692"/>
    </source>
</evidence>
<dbReference type="GO" id="GO:0016020">
    <property type="term" value="C:membrane"/>
    <property type="evidence" value="ECO:0007669"/>
    <property type="project" value="UniProtKB-SubCell"/>
</dbReference>
<evidence type="ECO:0000256" key="6">
    <source>
        <dbReference type="SAM" id="Phobius"/>
    </source>
</evidence>
<dbReference type="SUPFAM" id="SSF161111">
    <property type="entry name" value="Cation efflux protein transmembrane domain-like"/>
    <property type="match status" value="1"/>
</dbReference>
<evidence type="ECO:0000313" key="9">
    <source>
        <dbReference type="EMBL" id="BBG28120.1"/>
    </source>
</evidence>
<dbReference type="STRING" id="1294262.GCA_001316085_02619"/>
<evidence type="ECO:0000313" key="11">
    <source>
        <dbReference type="Proteomes" id="UP000325030"/>
    </source>
</evidence>
<protein>
    <recommendedName>
        <fullName evidence="7">Cation efflux protein transmembrane domain-containing protein</fullName>
    </recommendedName>
</protein>
<feature type="domain" description="Cation efflux protein transmembrane" evidence="7">
    <location>
        <begin position="18"/>
        <end position="196"/>
    </location>
</feature>
<accession>A0A510DYL7</accession>
<evidence type="ECO:0000313" key="10">
    <source>
        <dbReference type="Proteomes" id="UP000322983"/>
    </source>
</evidence>
<dbReference type="InterPro" id="IPR050291">
    <property type="entry name" value="CDF_Transporter"/>
</dbReference>
<evidence type="ECO:0000256" key="1">
    <source>
        <dbReference type="ARBA" id="ARBA00004141"/>
    </source>
</evidence>
<dbReference type="InterPro" id="IPR027469">
    <property type="entry name" value="Cation_efflux_TMD_sf"/>
</dbReference>
<sequence length="292" mass="32947">MISLKGLNSASRIFLFTGIVLLPLSLVEYLFGFWYGSFILIADSYHGFIDTFSAFFYSIILRVIYRKSKRFPLGKYNLESLGILLASIIVLFLSLNLIIDAVRDNQSFDSPWFAFLTWVPAVVTLVIYFSERKYSWIGLVRADMAHSKFDVLTEVASGFAIILDNSLVTLIMILVIVGFVILDTARELKEAVMSLIGATLDSPIRDVAIEKMRKSGINVLSASIRKVGSFYSISVVIGLPSNTTLKEAYRIRKKAYRIINSIDNIALVEVKIIPLRSLKVKEKKSILRQMKH</sequence>
<dbReference type="GO" id="GO:0008324">
    <property type="term" value="F:monoatomic cation transmembrane transporter activity"/>
    <property type="evidence" value="ECO:0007669"/>
    <property type="project" value="InterPro"/>
</dbReference>
<feature type="transmembrane region" description="Helical" evidence="6">
    <location>
        <begin position="151"/>
        <end position="182"/>
    </location>
</feature>
<accession>A0A510E7C0</accession>
<dbReference type="Gene3D" id="1.20.1510.10">
    <property type="entry name" value="Cation efflux protein transmembrane domain"/>
    <property type="match status" value="1"/>
</dbReference>
<proteinExistence type="predicted"/>
<keyword evidence="4 6" id="KW-1133">Transmembrane helix</keyword>
<reference evidence="8 10" key="2">
    <citation type="journal article" date="2020" name="Int. J. Syst. Evol. Microbiol.">
        <title>Sulfuracidifex tepidarius gen. nov., sp. nov. and transfer of Sulfolobus metallicus Huber and Stetter 1992 to the genus Sulfuracidifex as Sulfuracidifex metallicus comb. nov.</title>
        <authorList>
            <person name="Itoh T."/>
            <person name="Miura T."/>
            <person name="Sakai H.D."/>
            <person name="Kato S."/>
            <person name="Ohkuma M."/>
            <person name="Takashina T."/>
        </authorList>
    </citation>
    <scope>NUCLEOTIDE SEQUENCE [LARGE SCALE GENOMIC DNA]</scope>
    <source>
        <strain evidence="8 10">IC-006</strain>
        <strain evidence="9">IC-007</strain>
    </source>
</reference>
<name>A0A510DYL7_9CREN</name>
<dbReference type="Proteomes" id="UP000322983">
    <property type="component" value="Chromosome"/>
</dbReference>
<dbReference type="Proteomes" id="UP000325030">
    <property type="component" value="Chromosome"/>
</dbReference>
<keyword evidence="5 6" id="KW-0472">Membrane</keyword>
<gene>
    <name evidence="8" type="ORF">IC006_2661</name>
    <name evidence="9" type="ORF">IC007_2675</name>
</gene>
<feature type="transmembrane region" description="Helical" evidence="6">
    <location>
        <begin position="12"/>
        <end position="35"/>
    </location>
</feature>
<dbReference type="EMBL" id="AP018929">
    <property type="protein sequence ID" value="BBG25326.1"/>
    <property type="molecule type" value="Genomic_DNA"/>
</dbReference>
<dbReference type="KEGG" id="step:IC006_2661"/>
<reference evidence="11" key="1">
    <citation type="submission" date="2018-09" db="EMBL/GenBank/DDBJ databases">
        <title>Complete Genome Sequencing of Sulfolobus sp. JCM 16834.</title>
        <authorList>
            <person name="Kato S."/>
            <person name="Itoh T."/>
            <person name="Ohkuma M."/>
        </authorList>
    </citation>
    <scope>NUCLEOTIDE SEQUENCE [LARGE SCALE GENOMIC DNA]</scope>
    <source>
        <strain evidence="11">IC-007</strain>
    </source>
</reference>
<feature type="transmembrane region" description="Helical" evidence="6">
    <location>
        <begin position="77"/>
        <end position="99"/>
    </location>
</feature>
<dbReference type="Pfam" id="PF01545">
    <property type="entry name" value="Cation_efflux"/>
    <property type="match status" value="1"/>
</dbReference>
<comment type="subcellular location">
    <subcellularLocation>
        <location evidence="1">Membrane</location>
        <topology evidence="1">Multi-pass membrane protein</topology>
    </subcellularLocation>
</comment>
<dbReference type="OrthoDB" id="8907at2157"/>
<evidence type="ECO:0000259" key="7">
    <source>
        <dbReference type="Pfam" id="PF01545"/>
    </source>
</evidence>
<dbReference type="RefSeq" id="WP_149528839.1">
    <property type="nucleotide sequence ID" value="NZ_AP018929.1"/>
</dbReference>
<feature type="transmembrane region" description="Helical" evidence="6">
    <location>
        <begin position="111"/>
        <end position="130"/>
    </location>
</feature>
<keyword evidence="2" id="KW-0813">Transport</keyword>
<feature type="transmembrane region" description="Helical" evidence="6">
    <location>
        <begin position="47"/>
        <end position="65"/>
    </location>
</feature>
<keyword evidence="3 6" id="KW-0812">Transmembrane</keyword>
<evidence type="ECO:0000256" key="5">
    <source>
        <dbReference type="ARBA" id="ARBA00023136"/>
    </source>
</evidence>
<dbReference type="InterPro" id="IPR058533">
    <property type="entry name" value="Cation_efflux_TM"/>
</dbReference>
<dbReference type="AlphaFoldDB" id="A0A510DYL7"/>
<dbReference type="EMBL" id="AP018930">
    <property type="protein sequence ID" value="BBG28120.1"/>
    <property type="molecule type" value="Genomic_DNA"/>
</dbReference>
<keyword evidence="10" id="KW-1185">Reference proteome</keyword>